<reference evidence="2" key="2">
    <citation type="submission" date="2023-05" db="EMBL/GenBank/DDBJ databases">
        <authorList>
            <consortium name="Lawrence Berkeley National Laboratory"/>
            <person name="Steindorff A."/>
            <person name="Hensen N."/>
            <person name="Bonometti L."/>
            <person name="Westerberg I."/>
            <person name="Brannstrom I.O."/>
            <person name="Guillou S."/>
            <person name="Cros-Aarteil S."/>
            <person name="Calhoun S."/>
            <person name="Haridas S."/>
            <person name="Kuo A."/>
            <person name="Mondo S."/>
            <person name="Pangilinan J."/>
            <person name="Riley R."/>
            <person name="Labutti K."/>
            <person name="Andreopoulos B."/>
            <person name="Lipzen A."/>
            <person name="Chen C."/>
            <person name="Yanf M."/>
            <person name="Daum C."/>
            <person name="Ng V."/>
            <person name="Clum A."/>
            <person name="Ohm R."/>
            <person name="Martin F."/>
            <person name="Silar P."/>
            <person name="Natvig D."/>
            <person name="Lalanne C."/>
            <person name="Gautier V."/>
            <person name="Ament-Velasquez S.L."/>
            <person name="Kruys A."/>
            <person name="Hutchinson M.I."/>
            <person name="Powell A.J."/>
            <person name="Barry K."/>
            <person name="Miller A.N."/>
            <person name="Grigoriev I.V."/>
            <person name="Debuchy R."/>
            <person name="Gladieux P."/>
            <person name="Thoren M.H."/>
            <person name="Johannesson H."/>
        </authorList>
    </citation>
    <scope>NUCLEOTIDE SEQUENCE</scope>
    <source>
        <strain evidence="2">CBS 892.96</strain>
    </source>
</reference>
<evidence type="ECO:0000313" key="2">
    <source>
        <dbReference type="EMBL" id="KAK4174306.1"/>
    </source>
</evidence>
<accession>A0AAN7A3S0</accession>
<feature type="region of interest" description="Disordered" evidence="1">
    <location>
        <begin position="35"/>
        <end position="56"/>
    </location>
</feature>
<feature type="region of interest" description="Disordered" evidence="1">
    <location>
        <begin position="132"/>
        <end position="197"/>
    </location>
</feature>
<comment type="caution">
    <text evidence="2">The sequence shown here is derived from an EMBL/GenBank/DDBJ whole genome shotgun (WGS) entry which is preliminary data.</text>
</comment>
<dbReference type="AlphaFoldDB" id="A0AAN7A3S0"/>
<proteinExistence type="predicted"/>
<name>A0AAN7A3S0_9PEZI</name>
<dbReference type="EMBL" id="MU866288">
    <property type="protein sequence ID" value="KAK4174306.1"/>
    <property type="molecule type" value="Genomic_DNA"/>
</dbReference>
<feature type="compositionally biased region" description="Low complexity" evidence="1">
    <location>
        <begin position="141"/>
        <end position="170"/>
    </location>
</feature>
<protein>
    <submittedName>
        <fullName evidence="2">Uncharacterized protein</fullName>
    </submittedName>
</protein>
<evidence type="ECO:0000256" key="1">
    <source>
        <dbReference type="SAM" id="MobiDB-lite"/>
    </source>
</evidence>
<keyword evidence="3" id="KW-1185">Reference proteome</keyword>
<evidence type="ECO:0000313" key="3">
    <source>
        <dbReference type="Proteomes" id="UP001302321"/>
    </source>
</evidence>
<organism evidence="2 3">
    <name type="scientific">Triangularia setosa</name>
    <dbReference type="NCBI Taxonomy" id="2587417"/>
    <lineage>
        <taxon>Eukaryota</taxon>
        <taxon>Fungi</taxon>
        <taxon>Dikarya</taxon>
        <taxon>Ascomycota</taxon>
        <taxon>Pezizomycotina</taxon>
        <taxon>Sordariomycetes</taxon>
        <taxon>Sordariomycetidae</taxon>
        <taxon>Sordariales</taxon>
        <taxon>Podosporaceae</taxon>
        <taxon>Triangularia</taxon>
    </lineage>
</organism>
<feature type="compositionally biased region" description="Polar residues" evidence="1">
    <location>
        <begin position="188"/>
        <end position="197"/>
    </location>
</feature>
<gene>
    <name evidence="2" type="ORF">QBC36DRAFT_380276</name>
</gene>
<dbReference type="Proteomes" id="UP001302321">
    <property type="component" value="Unassembled WGS sequence"/>
</dbReference>
<sequence>MSETLWLDIQGYLLWSALELLLFGKRRQAQTQLTEATLRRPQASRPLPEPQQEEEDSLGLEKWDIHLLRHRPSSLSTKSFRFSSSQFLQSLFIRFSFQQVPVALFRFYQVFLPLLVQQDRLHHLPLRLLQTSPANPPPSGPFASPRTSSASPPPSSLGSSDTSATFVSSSPNTIEKDTTPSMPDSPGSPGQPQNVPIDNSPRARCLLSFVKLATSFIRDNGAVRIVDLELRLSVCHTRHLRTVHSVFVELASHLLDTGKVELSEAANLIAKYEEDPDWEVVIDSVKMVEDTMSGPLGFALLGIIFHASWGYTDGGWERGIAESGPDCEHGWSSSVCFVSRCPKPGRD</sequence>
<reference evidence="2" key="1">
    <citation type="journal article" date="2023" name="Mol. Phylogenet. Evol.">
        <title>Genome-scale phylogeny and comparative genomics of the fungal order Sordariales.</title>
        <authorList>
            <person name="Hensen N."/>
            <person name="Bonometti L."/>
            <person name="Westerberg I."/>
            <person name="Brannstrom I.O."/>
            <person name="Guillou S."/>
            <person name="Cros-Aarteil S."/>
            <person name="Calhoun S."/>
            <person name="Haridas S."/>
            <person name="Kuo A."/>
            <person name="Mondo S."/>
            <person name="Pangilinan J."/>
            <person name="Riley R."/>
            <person name="LaButti K."/>
            <person name="Andreopoulos B."/>
            <person name="Lipzen A."/>
            <person name="Chen C."/>
            <person name="Yan M."/>
            <person name="Daum C."/>
            <person name="Ng V."/>
            <person name="Clum A."/>
            <person name="Steindorff A."/>
            <person name="Ohm R.A."/>
            <person name="Martin F."/>
            <person name="Silar P."/>
            <person name="Natvig D.O."/>
            <person name="Lalanne C."/>
            <person name="Gautier V."/>
            <person name="Ament-Velasquez S.L."/>
            <person name="Kruys A."/>
            <person name="Hutchinson M.I."/>
            <person name="Powell A.J."/>
            <person name="Barry K."/>
            <person name="Miller A.N."/>
            <person name="Grigoriev I.V."/>
            <person name="Debuchy R."/>
            <person name="Gladieux P."/>
            <person name="Hiltunen Thoren M."/>
            <person name="Johannesson H."/>
        </authorList>
    </citation>
    <scope>NUCLEOTIDE SEQUENCE</scope>
    <source>
        <strain evidence="2">CBS 892.96</strain>
    </source>
</reference>